<feature type="domain" description="MAM" evidence="2">
    <location>
        <begin position="1079"/>
        <end position="1253"/>
    </location>
</feature>
<feature type="domain" description="Fibronectin type-III" evidence="3">
    <location>
        <begin position="187"/>
        <end position="275"/>
    </location>
</feature>
<dbReference type="Pfam" id="PF18962">
    <property type="entry name" value="Por_Secre_tail"/>
    <property type="match status" value="1"/>
</dbReference>
<dbReference type="GO" id="GO:0005975">
    <property type="term" value="P:carbohydrate metabolic process"/>
    <property type="evidence" value="ECO:0007669"/>
    <property type="project" value="UniProtKB-ARBA"/>
</dbReference>
<dbReference type="EMBL" id="QFRJ01000003">
    <property type="protein sequence ID" value="PWH86132.1"/>
    <property type="molecule type" value="Genomic_DNA"/>
</dbReference>
<sequence>MLNQMLNARSHRLTLRDLAPMSLPAGQKPTGVLGNASTYTATTSNWTSDGFLNSGSSGSARINIYGTTIDEWLVSPEIDLGTGAYQIQFDIGLTDYSGSGTDLMSIDDTMAVVISTDAGVTWSKSNILKLYTEGDQPSNAGETVTLDLSAYSGIVKIGFYGRSSVSNTDYNVYIDNFVVENFSTCAKPGSLSLLPSGSGGTFNWVENGTSTSWITEYDVTGYTPGSGTSNVTATTSQVLSSLAPSTTYDFYVRSICAPGDTSNFSAPLTFTTPCAAFVAPFNESFDGLALSSPYTDLPSCWEPQVGPDFWDVTDDVTNTGHAYLPNIGDHTTGTGNYMWIDASSDITENAMVTPLIDMTGLTVPYIGFWFASNNVDNNVNHTITLDAWDGSTWVNVTSESGNFPAWKEVGGPLPNGVPLTTKFRIRAIAATGTTSSDYYQNDLGIDDFFVVESTISCFKANAGIAQNITSSSADLSWTHVSATSFEVTLGAPGVTPGATANSFIVNSTNYNATGLSPYSDYEWYVRAICAPGDTSEWSSAWSFKTLCSAFTAPYYNGFENDPLDTPPGCWNSYSTISNGWVEVEDFTGTAAPFLGNQALYIYSGSGFTVGSDTLIAITPQFSDLSAGDKRIRFQANADNVTTRLIVGTIAAPTPSSTFNPIQVVTFNADDTYQQVIVEFTTASGYNGTDQYIVLAHELDGGTFKYIRIDEFNYETIPNCVAPSNLAVSAITSSSADLAWTENGTATSWEVEYGPVGFTLGSGTSSVESSTNATLSSLTDNTNYDVYVRAICAVGDTSTWTFASNFTTLCVPYTAPYYNGFENDMLDMAPGCWDSYASYSSAWVEVEDFTGTSAPFAGSQALYLYNSASSVTDTLIALSPQFTDLPAGDKRVRFQANADNVTTRLIVGTIAAPTPTSTFNPIETITFIADDTYQQVIVDITTANGYNGTDEYIVLAHELDGGTYKYIRIDEFNYEAIPTCLAPTNLLANATSATTANLSWTQSGSPMEWEVEYGAPGFTLGSGTRSTETSNSAVLTALTDDTDYEVYVRAICTVGDTSAWSLVSTFFTPCFAITAPYMQDFDGLALTSPYTDLPTCWEPQTLSDLWEVTDDVVNTGHAYLPDLGDHTSGTGNYMWIDASGDITANEMVSPFIDMSGLTTPLVGFWFASDNTDNSTNHTIALDAWDGSAWVNITTETGNFTSWVEVSGTLPAGIPTTTKFRIYAIAATGTTSSNYYQNDLGVDDFFVMEAPVCTDPSALGVANITLNSADLSWTENGTATTWNIEYGSAGFTPGSGTQVTVTSNPYTLTGLNPCSDYDYYVEADCGSLVSTFVGPFTFSTLSSPITGTDTEVACETFTWIDGNTYTASNNTATHTIPGAGAFGCDSLITLDLTINNSTTGTDVQTACDSYTWIDGNTYTSSNNTATFTIAGGNAVGCDSIVTLDLTINTVDVTTSVAGVVLTANAVGATYQWIDCDNGNAPIAGETNQDFTALANGNYAVIVTEGNCTDTSDCILVDNVGLNDLDKILGISLYPNPTRGVVTVQFENFESNQYALEVVDATGRKLTEQNIMNNSVQVDLSAYEKGVYMIRITDGTSESIHRVIKN</sequence>
<dbReference type="InterPro" id="IPR003961">
    <property type="entry name" value="FN3_dom"/>
</dbReference>
<dbReference type="InterPro" id="IPR013320">
    <property type="entry name" value="ConA-like_dom_sf"/>
</dbReference>
<dbReference type="Pfam" id="PF00041">
    <property type="entry name" value="fn3"/>
    <property type="match status" value="3"/>
</dbReference>
<dbReference type="CDD" id="cd00063">
    <property type="entry name" value="FN3"/>
    <property type="match status" value="5"/>
</dbReference>
<accession>A0A2U2XEA1</accession>
<organism evidence="4 5">
    <name type="scientific">Brumimicrobium oceani</name>
    <dbReference type="NCBI Taxonomy" id="2100725"/>
    <lineage>
        <taxon>Bacteria</taxon>
        <taxon>Pseudomonadati</taxon>
        <taxon>Bacteroidota</taxon>
        <taxon>Flavobacteriia</taxon>
        <taxon>Flavobacteriales</taxon>
        <taxon>Crocinitomicaceae</taxon>
        <taxon>Brumimicrobium</taxon>
    </lineage>
</organism>
<dbReference type="Gene3D" id="2.60.120.200">
    <property type="match status" value="2"/>
</dbReference>
<evidence type="ECO:0000256" key="1">
    <source>
        <dbReference type="ARBA" id="ARBA00022729"/>
    </source>
</evidence>
<dbReference type="SUPFAM" id="SSF49265">
    <property type="entry name" value="Fibronectin type III"/>
    <property type="match status" value="4"/>
</dbReference>
<dbReference type="SMART" id="SM00060">
    <property type="entry name" value="FN3"/>
    <property type="match status" value="5"/>
</dbReference>
<feature type="domain" description="Fibronectin type-III" evidence="3">
    <location>
        <begin position="458"/>
        <end position="548"/>
    </location>
</feature>
<evidence type="ECO:0000259" key="3">
    <source>
        <dbReference type="PROSITE" id="PS50853"/>
    </source>
</evidence>
<reference evidence="4 5" key="2">
    <citation type="submission" date="2018-05" db="EMBL/GenBank/DDBJ databases">
        <authorList>
            <person name="Lanie J.A."/>
            <person name="Ng W.-L."/>
            <person name="Kazmierczak K.M."/>
            <person name="Andrzejewski T.M."/>
            <person name="Davidsen T.M."/>
            <person name="Wayne K.J."/>
            <person name="Tettelin H."/>
            <person name="Glass J.I."/>
            <person name="Rusch D."/>
            <person name="Podicherti R."/>
            <person name="Tsui H.-C.T."/>
            <person name="Winkler M.E."/>
        </authorList>
    </citation>
    <scope>NUCLEOTIDE SEQUENCE [LARGE SCALE GENOMIC DNA]</scope>
    <source>
        <strain evidence="4 5">C305</strain>
    </source>
</reference>
<evidence type="ECO:0000259" key="2">
    <source>
        <dbReference type="PROSITE" id="PS50060"/>
    </source>
</evidence>
<comment type="caution">
    <text evidence="4">The sequence shown here is derived from an EMBL/GenBank/DDBJ whole genome shotgun (WGS) entry which is preliminary data.</text>
</comment>
<proteinExistence type="predicted"/>
<gene>
    <name evidence="4" type="ORF">DIT68_06145</name>
</gene>
<dbReference type="PROSITE" id="PS50853">
    <property type="entry name" value="FN3"/>
    <property type="match status" value="5"/>
</dbReference>
<dbReference type="Proteomes" id="UP000245370">
    <property type="component" value="Unassembled WGS sequence"/>
</dbReference>
<dbReference type="InterPro" id="IPR036116">
    <property type="entry name" value="FN3_sf"/>
</dbReference>
<dbReference type="SUPFAM" id="SSF49899">
    <property type="entry name" value="Concanavalin A-like lectins/glucanases"/>
    <property type="match status" value="2"/>
</dbReference>
<protein>
    <recommendedName>
        <fullName evidence="6">T9SS type A sorting domain-containing protein</fullName>
    </recommendedName>
</protein>
<dbReference type="InterPro" id="IPR013783">
    <property type="entry name" value="Ig-like_fold"/>
</dbReference>
<dbReference type="Gene3D" id="2.60.40.10">
    <property type="entry name" value="Immunoglobulins"/>
    <property type="match status" value="5"/>
</dbReference>
<keyword evidence="1" id="KW-0732">Signal</keyword>
<dbReference type="InterPro" id="IPR000998">
    <property type="entry name" value="MAM_dom"/>
</dbReference>
<dbReference type="PROSITE" id="PS50060">
    <property type="entry name" value="MAM_2"/>
    <property type="match status" value="1"/>
</dbReference>
<evidence type="ECO:0008006" key="6">
    <source>
        <dbReference type="Google" id="ProtNLM"/>
    </source>
</evidence>
<reference evidence="4 5" key="1">
    <citation type="submission" date="2018-05" db="EMBL/GenBank/DDBJ databases">
        <title>Brumimicrobium oceani sp. nov., isolated from coastal sediment.</title>
        <authorList>
            <person name="Kou Y."/>
        </authorList>
    </citation>
    <scope>NUCLEOTIDE SEQUENCE [LARGE SCALE GENOMIC DNA]</scope>
    <source>
        <strain evidence="4 5">C305</strain>
    </source>
</reference>
<evidence type="ECO:0000313" key="4">
    <source>
        <dbReference type="EMBL" id="PWH86132.1"/>
    </source>
</evidence>
<name>A0A2U2XEA1_9FLAO</name>
<dbReference type="GO" id="GO:0004553">
    <property type="term" value="F:hydrolase activity, hydrolyzing O-glycosyl compounds"/>
    <property type="evidence" value="ECO:0007669"/>
    <property type="project" value="UniProtKB-ARBA"/>
</dbReference>
<keyword evidence="5" id="KW-1185">Reference proteome</keyword>
<dbReference type="InterPro" id="IPR026444">
    <property type="entry name" value="Secre_tail"/>
</dbReference>
<dbReference type="NCBIfam" id="TIGR04183">
    <property type="entry name" value="Por_Secre_tail"/>
    <property type="match status" value="1"/>
</dbReference>
<feature type="domain" description="Fibronectin type-III" evidence="3">
    <location>
        <begin position="721"/>
        <end position="810"/>
    </location>
</feature>
<dbReference type="GO" id="GO:0016020">
    <property type="term" value="C:membrane"/>
    <property type="evidence" value="ECO:0007669"/>
    <property type="project" value="InterPro"/>
</dbReference>
<feature type="domain" description="Fibronectin type-III" evidence="3">
    <location>
        <begin position="981"/>
        <end position="1070"/>
    </location>
</feature>
<feature type="domain" description="Fibronectin type-III" evidence="3">
    <location>
        <begin position="1253"/>
        <end position="1341"/>
    </location>
</feature>
<evidence type="ECO:0000313" key="5">
    <source>
        <dbReference type="Proteomes" id="UP000245370"/>
    </source>
</evidence>